<dbReference type="AlphaFoldDB" id="A0A078FBM2"/>
<keyword evidence="2" id="KW-1133">Transmembrane helix</keyword>
<reference evidence="3 4" key="1">
    <citation type="journal article" date="2014" name="Science">
        <title>Plant genetics. Early allopolyploid evolution in the post-Neolithic Brassica napus oilseed genome.</title>
        <authorList>
            <person name="Chalhoub B."/>
            <person name="Denoeud F."/>
            <person name="Liu S."/>
            <person name="Parkin I.A."/>
            <person name="Tang H."/>
            <person name="Wang X."/>
            <person name="Chiquet J."/>
            <person name="Belcram H."/>
            <person name="Tong C."/>
            <person name="Samans B."/>
            <person name="Correa M."/>
            <person name="Da Silva C."/>
            <person name="Just J."/>
            <person name="Falentin C."/>
            <person name="Koh C.S."/>
            <person name="Le Clainche I."/>
            <person name="Bernard M."/>
            <person name="Bento P."/>
            <person name="Noel B."/>
            <person name="Labadie K."/>
            <person name="Alberti A."/>
            <person name="Charles M."/>
            <person name="Arnaud D."/>
            <person name="Guo H."/>
            <person name="Daviaud C."/>
            <person name="Alamery S."/>
            <person name="Jabbari K."/>
            <person name="Zhao M."/>
            <person name="Edger P.P."/>
            <person name="Chelaifa H."/>
            <person name="Tack D."/>
            <person name="Lassalle G."/>
            <person name="Mestiri I."/>
            <person name="Schnel N."/>
            <person name="Le Paslier M.C."/>
            <person name="Fan G."/>
            <person name="Renault V."/>
            <person name="Bayer P.E."/>
            <person name="Golicz A.A."/>
            <person name="Manoli S."/>
            <person name="Lee T.H."/>
            <person name="Thi V.H."/>
            <person name="Chalabi S."/>
            <person name="Hu Q."/>
            <person name="Fan C."/>
            <person name="Tollenaere R."/>
            <person name="Lu Y."/>
            <person name="Battail C."/>
            <person name="Shen J."/>
            <person name="Sidebottom C.H."/>
            <person name="Wang X."/>
            <person name="Canaguier A."/>
            <person name="Chauveau A."/>
            <person name="Berard A."/>
            <person name="Deniot G."/>
            <person name="Guan M."/>
            <person name="Liu Z."/>
            <person name="Sun F."/>
            <person name="Lim Y.P."/>
            <person name="Lyons E."/>
            <person name="Town C.D."/>
            <person name="Bancroft I."/>
            <person name="Wang X."/>
            <person name="Meng J."/>
            <person name="Ma J."/>
            <person name="Pires J.C."/>
            <person name="King G.J."/>
            <person name="Brunel D."/>
            <person name="Delourme R."/>
            <person name="Renard M."/>
            <person name="Aury J.M."/>
            <person name="Adams K.L."/>
            <person name="Batley J."/>
            <person name="Snowdon R.J."/>
            <person name="Tost J."/>
            <person name="Edwards D."/>
            <person name="Zhou Y."/>
            <person name="Hua W."/>
            <person name="Sharpe A.G."/>
            <person name="Paterson A.H."/>
            <person name="Guan C."/>
            <person name="Wincker P."/>
        </authorList>
    </citation>
    <scope>NUCLEOTIDE SEQUENCE [LARGE SCALE GENOMIC DNA]</scope>
    <source>
        <strain evidence="4">cv. Darmor-bzh</strain>
    </source>
</reference>
<name>A0A078FBM2_BRANA</name>
<accession>A0A078FBM2</accession>
<evidence type="ECO:0000313" key="3">
    <source>
        <dbReference type="EMBL" id="CDY09313.1"/>
    </source>
</evidence>
<dbReference type="EMBL" id="LK031994">
    <property type="protein sequence ID" value="CDY09313.1"/>
    <property type="molecule type" value="Genomic_DNA"/>
</dbReference>
<dbReference type="Proteomes" id="UP000028999">
    <property type="component" value="Unassembled WGS sequence"/>
</dbReference>
<evidence type="ECO:0000313" key="4">
    <source>
        <dbReference type="Proteomes" id="UP000028999"/>
    </source>
</evidence>
<keyword evidence="2" id="KW-0472">Membrane</keyword>
<feature type="region of interest" description="Disordered" evidence="1">
    <location>
        <begin position="76"/>
        <end position="96"/>
    </location>
</feature>
<gene>
    <name evidence="3" type="primary">BnaC03g63430D</name>
    <name evidence="3" type="ORF">GSBRNA2T00001619001</name>
</gene>
<keyword evidence="2" id="KW-0812">Transmembrane</keyword>
<evidence type="ECO:0000256" key="2">
    <source>
        <dbReference type="SAM" id="Phobius"/>
    </source>
</evidence>
<sequence>MSSAKPTSLIVSITFFFFFFFFFFSSNPHRPKPSLKGRTGFQRVNSQLPTLTHLTSLTSSVLSLISTLKTIKSLSPPPTNQNFQPLHKPCKGETLQ</sequence>
<organism evidence="3 4">
    <name type="scientific">Brassica napus</name>
    <name type="common">Rape</name>
    <dbReference type="NCBI Taxonomy" id="3708"/>
    <lineage>
        <taxon>Eukaryota</taxon>
        <taxon>Viridiplantae</taxon>
        <taxon>Streptophyta</taxon>
        <taxon>Embryophyta</taxon>
        <taxon>Tracheophyta</taxon>
        <taxon>Spermatophyta</taxon>
        <taxon>Magnoliopsida</taxon>
        <taxon>eudicotyledons</taxon>
        <taxon>Gunneridae</taxon>
        <taxon>Pentapetalae</taxon>
        <taxon>rosids</taxon>
        <taxon>malvids</taxon>
        <taxon>Brassicales</taxon>
        <taxon>Brassicaceae</taxon>
        <taxon>Brassiceae</taxon>
        <taxon>Brassica</taxon>
    </lineage>
</organism>
<evidence type="ECO:0000256" key="1">
    <source>
        <dbReference type="SAM" id="MobiDB-lite"/>
    </source>
</evidence>
<dbReference type="Gramene" id="CDY09313">
    <property type="protein sequence ID" value="CDY09313"/>
    <property type="gene ID" value="GSBRNA2T00001619001"/>
</dbReference>
<feature type="transmembrane region" description="Helical" evidence="2">
    <location>
        <begin position="6"/>
        <end position="24"/>
    </location>
</feature>
<protein>
    <submittedName>
        <fullName evidence="3">BnaC03g63430D protein</fullName>
    </submittedName>
</protein>
<proteinExistence type="predicted"/>
<keyword evidence="4" id="KW-1185">Reference proteome</keyword>
<dbReference type="PaxDb" id="3708-A0A078FBM2"/>